<sequence>MPPMISDSGHPAWPAFLTFLQRAALAQHNGQAEARAIWLEAAALLQAVDHDATERITRGLLEQRRHEDAVAFAAIIAQLRPDEAIASFRLGYALQLANRHRDALAPYRHALALDPQLPQLRTNLAGALSLAGGDLTEQVALLESALQADPLDSNAWTNLAQASRFAMDLPRALEAGARAVELAPDSPLALNNYALALKEAQRWDEAVGHTQAACEHAPGDPTMRSNLAMLQLVRGDYVNGWPAHEARWQGSQELGGNRPAMPAPQWQGEPLAGKTLLVWGEQGMGDLLQCCRYIPLLAARVHAQGGRVVWNSFPQMGALLARSLGGHVDDYSAGGGVETLPAFDYEIPLMSVPLVLGTLDDTLPGMVPYLQPDAAASAAWQARLAGEKRLKVGLAWTGSLNHQRNPFRAVGWERFATAFRGIGGAAFYSLQPGATADVAAAQTAGLPMIDYTAELKSFDDTAAFVSALDLVITVCTSVAHLGGAIGQRTWVLLDVNPHWTWLLERRDNPWYPTATLYRQRQFGEWAPVLDEVTRDLAALAGQPR</sequence>
<evidence type="ECO:0000313" key="2">
    <source>
        <dbReference type="EMBL" id="SIO64351.1"/>
    </source>
</evidence>
<dbReference type="SMART" id="SM00028">
    <property type="entry name" value="TPR"/>
    <property type="match status" value="3"/>
</dbReference>
<dbReference type="SUPFAM" id="SSF53756">
    <property type="entry name" value="UDP-Glycosyltransferase/glycogen phosphorylase"/>
    <property type="match status" value="1"/>
</dbReference>
<dbReference type="PANTHER" id="PTHR44809:SF1">
    <property type="entry name" value="PROTEIN O-MANNOSYL-TRANSFERASE TMTC1"/>
    <property type="match status" value="1"/>
</dbReference>
<dbReference type="InterPro" id="IPR011990">
    <property type="entry name" value="TPR-like_helical_dom_sf"/>
</dbReference>
<dbReference type="Gene3D" id="1.25.40.10">
    <property type="entry name" value="Tetratricopeptide repeat domain"/>
    <property type="match status" value="2"/>
</dbReference>
<dbReference type="RefSeq" id="WP_074301087.1">
    <property type="nucleotide sequence ID" value="NZ_FSRU01000002.1"/>
</dbReference>
<dbReference type="InterPro" id="IPR052943">
    <property type="entry name" value="TMTC_O-mannosyl-trnsfr"/>
</dbReference>
<dbReference type="Gene3D" id="3.40.50.2000">
    <property type="entry name" value="Glycogen Phosphorylase B"/>
    <property type="match status" value="1"/>
</dbReference>
<dbReference type="SUPFAM" id="SSF48452">
    <property type="entry name" value="TPR-like"/>
    <property type="match status" value="1"/>
</dbReference>
<accession>A0A1N6L6D4</accession>
<dbReference type="PANTHER" id="PTHR44809">
    <property type="match status" value="1"/>
</dbReference>
<dbReference type="PROSITE" id="PS50005">
    <property type="entry name" value="TPR"/>
    <property type="match status" value="2"/>
</dbReference>
<gene>
    <name evidence="2" type="ORF">SAMN05444165_6218</name>
</gene>
<organism evidence="2 3">
    <name type="scientific">Paraburkholderia phenazinium</name>
    <dbReference type="NCBI Taxonomy" id="60549"/>
    <lineage>
        <taxon>Bacteria</taxon>
        <taxon>Pseudomonadati</taxon>
        <taxon>Pseudomonadota</taxon>
        <taxon>Betaproteobacteria</taxon>
        <taxon>Burkholderiales</taxon>
        <taxon>Burkholderiaceae</taxon>
        <taxon>Paraburkholderia</taxon>
    </lineage>
</organism>
<evidence type="ECO:0000313" key="3">
    <source>
        <dbReference type="Proteomes" id="UP000185151"/>
    </source>
</evidence>
<feature type="repeat" description="TPR" evidence="1">
    <location>
        <begin position="84"/>
        <end position="117"/>
    </location>
</feature>
<dbReference type="AlphaFoldDB" id="A0A1N6L6D4"/>
<dbReference type="Proteomes" id="UP000185151">
    <property type="component" value="Unassembled WGS sequence"/>
</dbReference>
<keyword evidence="3" id="KW-1185">Reference proteome</keyword>
<dbReference type="EMBL" id="FSRU01000002">
    <property type="protein sequence ID" value="SIO64351.1"/>
    <property type="molecule type" value="Genomic_DNA"/>
</dbReference>
<keyword evidence="1" id="KW-0802">TPR repeat</keyword>
<proteinExistence type="predicted"/>
<dbReference type="InterPro" id="IPR019734">
    <property type="entry name" value="TPR_rpt"/>
</dbReference>
<protein>
    <submittedName>
        <fullName evidence="2">Uncharacterized protein</fullName>
    </submittedName>
</protein>
<evidence type="ECO:0000256" key="1">
    <source>
        <dbReference type="PROSITE-ProRule" id="PRU00339"/>
    </source>
</evidence>
<name>A0A1N6L6D4_9BURK</name>
<reference evidence="2 3" key="1">
    <citation type="submission" date="2016-11" db="EMBL/GenBank/DDBJ databases">
        <authorList>
            <person name="Jaros S."/>
            <person name="Januszkiewicz K."/>
            <person name="Wedrychowicz H."/>
        </authorList>
    </citation>
    <scope>NUCLEOTIDE SEQUENCE [LARGE SCALE GENOMIC DNA]</scope>
    <source>
        <strain evidence="2 3">GAS95</strain>
    </source>
</reference>
<feature type="repeat" description="TPR" evidence="1">
    <location>
        <begin position="153"/>
        <end position="186"/>
    </location>
</feature>